<evidence type="ECO:0000313" key="1">
    <source>
        <dbReference type="EMBL" id="AOS61498.1"/>
    </source>
</evidence>
<dbReference type="Proteomes" id="UP000095210">
    <property type="component" value="Chromosome"/>
</dbReference>
<organism evidence="1 2">
    <name type="scientific">Actinoalloteichus hymeniacidonis</name>
    <dbReference type="NCBI Taxonomy" id="340345"/>
    <lineage>
        <taxon>Bacteria</taxon>
        <taxon>Bacillati</taxon>
        <taxon>Actinomycetota</taxon>
        <taxon>Actinomycetes</taxon>
        <taxon>Pseudonocardiales</taxon>
        <taxon>Pseudonocardiaceae</taxon>
        <taxon>Actinoalloteichus</taxon>
    </lineage>
</organism>
<reference evidence="2" key="1">
    <citation type="submission" date="2016-03" db="EMBL/GenBank/DDBJ databases">
        <title>Complete genome sequence of the type strain Actinoalloteichus hymeniacidonis DSM 45092.</title>
        <authorList>
            <person name="Schaffert L."/>
            <person name="Albersmeier A."/>
            <person name="Winkler A."/>
            <person name="Kalinowski J."/>
            <person name="Zotchev S."/>
            <person name="Ruckert C."/>
        </authorList>
    </citation>
    <scope>NUCLEOTIDE SEQUENCE [LARGE SCALE GENOMIC DNA]</scope>
    <source>
        <strain evidence="2">HPA177(T) (DSM 45092(T))</strain>
    </source>
</reference>
<gene>
    <name evidence="1" type="ORF">TL08_03330</name>
</gene>
<dbReference type="KEGG" id="ahm:TL08_03330"/>
<evidence type="ECO:0000313" key="2">
    <source>
        <dbReference type="Proteomes" id="UP000095210"/>
    </source>
</evidence>
<dbReference type="EMBL" id="CP014859">
    <property type="protein sequence ID" value="AOS61498.1"/>
    <property type="molecule type" value="Genomic_DNA"/>
</dbReference>
<sequence>MAAKFTVFRSAEDIDKAMMQVRKSMEGIPFRFSSFKKKHDELARDIAAYSVALTDAESIIRD</sequence>
<protein>
    <submittedName>
        <fullName evidence="1">Uncharacterized protein</fullName>
    </submittedName>
</protein>
<dbReference type="AlphaFoldDB" id="A0AAC9MVU2"/>
<proteinExistence type="predicted"/>
<dbReference type="RefSeq" id="WP_069846471.1">
    <property type="nucleotide sequence ID" value="NZ_CP014859.1"/>
</dbReference>
<accession>A0AAC9MVU2</accession>
<name>A0AAC9MVU2_9PSEU</name>
<keyword evidence="2" id="KW-1185">Reference proteome</keyword>